<dbReference type="Proteomes" id="UP000663851">
    <property type="component" value="Unassembled WGS sequence"/>
</dbReference>
<dbReference type="EMBL" id="CAJOBO010000497">
    <property type="protein sequence ID" value="CAF4234624.1"/>
    <property type="molecule type" value="Genomic_DNA"/>
</dbReference>
<name>A0A820DN65_9BILA</name>
<dbReference type="PANTHER" id="PTHR11140">
    <property type="entry name" value="PRE-MRNA SPLICING FACTOR PRP8"/>
    <property type="match status" value="1"/>
</dbReference>
<dbReference type="GO" id="GO:0017070">
    <property type="term" value="F:U6 snRNA binding"/>
    <property type="evidence" value="ECO:0007669"/>
    <property type="project" value="TreeGrafter"/>
</dbReference>
<evidence type="ECO:0000313" key="4">
    <source>
        <dbReference type="Proteomes" id="UP000663851"/>
    </source>
</evidence>
<sequence>MSEQIDASKNNDAPNTNENSAAPKTSTLDLTIKTPKDEKDMLIDASSTVKKLNDIMVHEFTTSIDQTSTTYSGEIGKDDDDLKQHAENDTTNKQASSTTCTDSIETFQLNFYRVHVHFLFPENEKKAIYERCCEVKRFLTNLLSVDPRCTQNQGQKEDTPAEHIRKIISDHGDMTNRKFRHDKRVYLDVLKYMPYAVLKLLENMPMPWEHTRNIRGTIWIMMRREKRDRRHFQRMRFPPFDDEKPPLDYADNIFDVEPLEAIQLQLDPDEDKATYEWFYDHKSLTDRKMVNGSTYCRWHLTLPNLSTLYRMGGPKFEPLVKEVNPNDEDWNEFNDINKIIIRQPIMYRISYCISIFIQFVSIQDPDLPAFYFDPLINPIAHRHTVKSVDAHIDVLTQDYDNEEEEFVLPEQFEPLLTGVSLYTDNTANGTALLWAPRPFNLRSGRTRRALDIPLVKS</sequence>
<dbReference type="GO" id="GO:0000244">
    <property type="term" value="P:spliceosomal tri-snRNP complex assembly"/>
    <property type="evidence" value="ECO:0007669"/>
    <property type="project" value="TreeGrafter"/>
</dbReference>
<organism evidence="3 4">
    <name type="scientific">Rotaria socialis</name>
    <dbReference type="NCBI Taxonomy" id="392032"/>
    <lineage>
        <taxon>Eukaryota</taxon>
        <taxon>Metazoa</taxon>
        <taxon>Spiralia</taxon>
        <taxon>Gnathifera</taxon>
        <taxon>Rotifera</taxon>
        <taxon>Eurotatoria</taxon>
        <taxon>Bdelloidea</taxon>
        <taxon>Philodinida</taxon>
        <taxon>Philodinidae</taxon>
        <taxon>Rotaria</taxon>
    </lineage>
</organism>
<dbReference type="GO" id="GO:0030619">
    <property type="term" value="F:U1 snRNA binding"/>
    <property type="evidence" value="ECO:0007669"/>
    <property type="project" value="TreeGrafter"/>
</dbReference>
<dbReference type="PANTHER" id="PTHR11140:SF0">
    <property type="entry name" value="PRE-MRNA-PROCESSING-SPLICING FACTOR 8"/>
    <property type="match status" value="1"/>
</dbReference>
<evidence type="ECO:0000313" key="3">
    <source>
        <dbReference type="EMBL" id="CAF4234624.1"/>
    </source>
</evidence>
<dbReference type="GO" id="GO:0071013">
    <property type="term" value="C:catalytic step 2 spliceosome"/>
    <property type="evidence" value="ECO:0007669"/>
    <property type="project" value="TreeGrafter"/>
</dbReference>
<dbReference type="GO" id="GO:0030620">
    <property type="term" value="F:U2 snRNA binding"/>
    <property type="evidence" value="ECO:0007669"/>
    <property type="project" value="TreeGrafter"/>
</dbReference>
<comment type="caution">
    <text evidence="3">The sequence shown here is derived from an EMBL/GenBank/DDBJ whole genome shotgun (WGS) entry which is preliminary data.</text>
</comment>
<reference evidence="3" key="1">
    <citation type="submission" date="2021-02" db="EMBL/GenBank/DDBJ databases">
        <authorList>
            <person name="Nowell W R."/>
        </authorList>
    </citation>
    <scope>NUCLEOTIDE SEQUENCE</scope>
</reference>
<dbReference type="GO" id="GO:0097157">
    <property type="term" value="F:pre-mRNA intronic binding"/>
    <property type="evidence" value="ECO:0007669"/>
    <property type="project" value="TreeGrafter"/>
</dbReference>
<feature type="compositionally biased region" description="Polar residues" evidence="1">
    <location>
        <begin position="1"/>
        <end position="29"/>
    </location>
</feature>
<dbReference type="AlphaFoldDB" id="A0A820DN65"/>
<dbReference type="InterPro" id="IPR012591">
    <property type="entry name" value="PRO8NT"/>
</dbReference>
<protein>
    <recommendedName>
        <fullName evidence="2">PRO8NT domain-containing protein</fullName>
    </recommendedName>
</protein>
<feature type="region of interest" description="Disordered" evidence="1">
    <location>
        <begin position="1"/>
        <end position="33"/>
    </location>
</feature>
<dbReference type="InterPro" id="IPR027652">
    <property type="entry name" value="PRP8"/>
</dbReference>
<feature type="region of interest" description="Disordered" evidence="1">
    <location>
        <begin position="67"/>
        <end position="99"/>
    </location>
</feature>
<gene>
    <name evidence="3" type="ORF">HFQ381_LOCUS9451</name>
</gene>
<feature type="domain" description="PRO8NT" evidence="2">
    <location>
        <begin position="216"/>
        <end position="280"/>
    </location>
</feature>
<dbReference type="GO" id="GO:0030623">
    <property type="term" value="F:U5 snRNA binding"/>
    <property type="evidence" value="ECO:0007669"/>
    <property type="project" value="TreeGrafter"/>
</dbReference>
<feature type="compositionally biased region" description="Basic and acidic residues" evidence="1">
    <location>
        <begin position="80"/>
        <end position="90"/>
    </location>
</feature>
<accession>A0A820DN65</accession>
<proteinExistence type="predicted"/>
<evidence type="ECO:0000256" key="1">
    <source>
        <dbReference type="SAM" id="MobiDB-lite"/>
    </source>
</evidence>
<feature type="domain" description="PRO8NT" evidence="2">
    <location>
        <begin position="156"/>
        <end position="214"/>
    </location>
</feature>
<dbReference type="Pfam" id="PF08082">
    <property type="entry name" value="PRO8NT"/>
    <property type="match status" value="2"/>
</dbReference>
<evidence type="ECO:0000259" key="2">
    <source>
        <dbReference type="Pfam" id="PF08082"/>
    </source>
</evidence>
<dbReference type="GO" id="GO:0005682">
    <property type="term" value="C:U5 snRNP"/>
    <property type="evidence" value="ECO:0007669"/>
    <property type="project" value="TreeGrafter"/>
</dbReference>